<name>A0ACD3A7Z4_9AGAR</name>
<proteinExistence type="predicted"/>
<evidence type="ECO:0000313" key="2">
    <source>
        <dbReference type="Proteomes" id="UP000308600"/>
    </source>
</evidence>
<sequence>MVAQKKTTKEEEAFLKERLDEYKKYQLTGRYKGFWITLFREWEEAFPEREKVFPELVGPLTEEQLAALGPSYKETHDKLQTWYRWRVKGVKDGTKTSETSAKVFKFLNKWYSAKTRALQPAEAYMNVYGDERVTPRVNEIIAGMDEKLGQGVRMQITNQVKRDQYQADKDDPEVAKKVAEEIARDSKLKGKMKEGELTDAERANNINLCPALLYEVISTAARNTGWSITVLMGGPHPDLDGKLDMRSIHVGETSTGSRFPATLATFETDILGPYYDFLRLVNPDEATLSDPKFQHEEAPGSWNDLLSLDDHDDGEEESKDANPQTEKKSATRKTKAENSEATNLQEAGSSAIKGRAKPKAKGVTAKPSIASAEESTPPVPATPGATASTPSTTAGEASTQAATSLPPIPTTFTEGSSQVATFSGHVHPIDPTLASFDAQTSWGSFNIPFIQGPQGLPLEPLWQELVPAGGDLVAWMQSPGIAPPGHSTFIDAENAGNFYPLRQASFSTPTSTASSPRTIDMDFEMDNRQSEAATLVSLGKNFLPFPMPVPLAAATAVTFGSMGGAPPPSNTTPPMLASTPVTASLPPPVSVILAANAPAPPSVQIPATSLPAPPISAIQQAPTTST</sequence>
<dbReference type="EMBL" id="ML208614">
    <property type="protein sequence ID" value="TFK61988.1"/>
    <property type="molecule type" value="Genomic_DNA"/>
</dbReference>
<protein>
    <submittedName>
        <fullName evidence="1">Uncharacterized protein</fullName>
    </submittedName>
</protein>
<dbReference type="Proteomes" id="UP000308600">
    <property type="component" value="Unassembled WGS sequence"/>
</dbReference>
<feature type="non-terminal residue" evidence="1">
    <location>
        <position position="626"/>
    </location>
</feature>
<accession>A0ACD3A7Z4</accession>
<gene>
    <name evidence="1" type="ORF">BDN72DRAFT_903600</name>
</gene>
<organism evidence="1 2">
    <name type="scientific">Pluteus cervinus</name>
    <dbReference type="NCBI Taxonomy" id="181527"/>
    <lineage>
        <taxon>Eukaryota</taxon>
        <taxon>Fungi</taxon>
        <taxon>Dikarya</taxon>
        <taxon>Basidiomycota</taxon>
        <taxon>Agaricomycotina</taxon>
        <taxon>Agaricomycetes</taxon>
        <taxon>Agaricomycetidae</taxon>
        <taxon>Agaricales</taxon>
        <taxon>Pluteineae</taxon>
        <taxon>Pluteaceae</taxon>
        <taxon>Pluteus</taxon>
    </lineage>
</organism>
<reference evidence="1 2" key="1">
    <citation type="journal article" date="2019" name="Nat. Ecol. Evol.">
        <title>Megaphylogeny resolves global patterns of mushroom evolution.</title>
        <authorList>
            <person name="Varga T."/>
            <person name="Krizsan K."/>
            <person name="Foldi C."/>
            <person name="Dima B."/>
            <person name="Sanchez-Garcia M."/>
            <person name="Sanchez-Ramirez S."/>
            <person name="Szollosi G.J."/>
            <person name="Szarkandi J.G."/>
            <person name="Papp V."/>
            <person name="Albert L."/>
            <person name="Andreopoulos W."/>
            <person name="Angelini C."/>
            <person name="Antonin V."/>
            <person name="Barry K.W."/>
            <person name="Bougher N.L."/>
            <person name="Buchanan P."/>
            <person name="Buyck B."/>
            <person name="Bense V."/>
            <person name="Catcheside P."/>
            <person name="Chovatia M."/>
            <person name="Cooper J."/>
            <person name="Damon W."/>
            <person name="Desjardin D."/>
            <person name="Finy P."/>
            <person name="Geml J."/>
            <person name="Haridas S."/>
            <person name="Hughes K."/>
            <person name="Justo A."/>
            <person name="Karasinski D."/>
            <person name="Kautmanova I."/>
            <person name="Kiss B."/>
            <person name="Kocsube S."/>
            <person name="Kotiranta H."/>
            <person name="LaButti K.M."/>
            <person name="Lechner B.E."/>
            <person name="Liimatainen K."/>
            <person name="Lipzen A."/>
            <person name="Lukacs Z."/>
            <person name="Mihaltcheva S."/>
            <person name="Morgado L.N."/>
            <person name="Niskanen T."/>
            <person name="Noordeloos M.E."/>
            <person name="Ohm R.A."/>
            <person name="Ortiz-Santana B."/>
            <person name="Ovrebo C."/>
            <person name="Racz N."/>
            <person name="Riley R."/>
            <person name="Savchenko A."/>
            <person name="Shiryaev A."/>
            <person name="Soop K."/>
            <person name="Spirin V."/>
            <person name="Szebenyi C."/>
            <person name="Tomsovsky M."/>
            <person name="Tulloss R.E."/>
            <person name="Uehling J."/>
            <person name="Grigoriev I.V."/>
            <person name="Vagvolgyi C."/>
            <person name="Papp T."/>
            <person name="Martin F.M."/>
            <person name="Miettinen O."/>
            <person name="Hibbett D.S."/>
            <person name="Nagy L.G."/>
        </authorList>
    </citation>
    <scope>NUCLEOTIDE SEQUENCE [LARGE SCALE GENOMIC DNA]</scope>
    <source>
        <strain evidence="1 2">NL-1719</strain>
    </source>
</reference>
<evidence type="ECO:0000313" key="1">
    <source>
        <dbReference type="EMBL" id="TFK61988.1"/>
    </source>
</evidence>
<keyword evidence="2" id="KW-1185">Reference proteome</keyword>